<evidence type="ECO:0000256" key="1">
    <source>
        <dbReference type="ARBA" id="ARBA00004477"/>
    </source>
</evidence>
<gene>
    <name evidence="9" type="ORF">FB45DRAFT_900223</name>
</gene>
<sequence length="254" mass="27387">MGKKSKPQNAAVESGRPEFFPLIVGAHATLLGFTTLFLPRTSEMPFFEFLKPTVDEIRLTSRDRPQHSFLDALTLSPTATLAWICIGAVVLQSWWGGWLRARSKSEGPLGHAWLTTAAFSALLYIIVVLFGAPLLTHISQTALLTVLLAILVIFPPACIFGAPLEAEVAAAWVRVFTEFSPRTPVERAVLYSAVGTLVGAWMGAIPIALDWDRPWQAWPLTPAFGAILGHILASIGALIANGTDLSSTGKVKTS</sequence>
<evidence type="ECO:0000256" key="6">
    <source>
        <dbReference type="ARBA" id="ARBA00022989"/>
    </source>
</evidence>
<reference evidence="9" key="1">
    <citation type="submission" date="2023-03" db="EMBL/GenBank/DDBJ databases">
        <title>Massive genome expansion in bonnet fungi (Mycena s.s.) driven by repeated elements and novel gene families across ecological guilds.</title>
        <authorList>
            <consortium name="Lawrence Berkeley National Laboratory"/>
            <person name="Harder C.B."/>
            <person name="Miyauchi S."/>
            <person name="Viragh M."/>
            <person name="Kuo A."/>
            <person name="Thoen E."/>
            <person name="Andreopoulos B."/>
            <person name="Lu D."/>
            <person name="Skrede I."/>
            <person name="Drula E."/>
            <person name="Henrissat B."/>
            <person name="Morin E."/>
            <person name="Kohler A."/>
            <person name="Barry K."/>
            <person name="LaButti K."/>
            <person name="Morin E."/>
            <person name="Salamov A."/>
            <person name="Lipzen A."/>
            <person name="Mereny Z."/>
            <person name="Hegedus B."/>
            <person name="Baldrian P."/>
            <person name="Stursova M."/>
            <person name="Weitz H."/>
            <person name="Taylor A."/>
            <person name="Grigoriev I.V."/>
            <person name="Nagy L.G."/>
            <person name="Martin F."/>
            <person name="Kauserud H."/>
        </authorList>
    </citation>
    <scope>NUCLEOTIDE SEQUENCE</scope>
    <source>
        <strain evidence="9">9284</strain>
    </source>
</reference>
<feature type="transmembrane region" description="Helical" evidence="8">
    <location>
        <begin position="142"/>
        <end position="162"/>
    </location>
</feature>
<evidence type="ECO:0000313" key="9">
    <source>
        <dbReference type="EMBL" id="KAJ7641435.1"/>
    </source>
</evidence>
<evidence type="ECO:0000256" key="3">
    <source>
        <dbReference type="ARBA" id="ARBA00022502"/>
    </source>
</evidence>
<keyword evidence="4 8" id="KW-0812">Transmembrane</keyword>
<feature type="transmembrane region" description="Helical" evidence="8">
    <location>
        <begin position="68"/>
        <end position="91"/>
    </location>
</feature>
<evidence type="ECO:0000313" key="10">
    <source>
        <dbReference type="Proteomes" id="UP001221142"/>
    </source>
</evidence>
<protein>
    <submittedName>
        <fullName evidence="9">GPI biosynthesis protein family Pig-F-domain-containing protein</fullName>
    </submittedName>
</protein>
<evidence type="ECO:0000256" key="7">
    <source>
        <dbReference type="ARBA" id="ARBA00023136"/>
    </source>
</evidence>
<evidence type="ECO:0000256" key="8">
    <source>
        <dbReference type="SAM" id="Phobius"/>
    </source>
</evidence>
<proteinExistence type="predicted"/>
<feature type="transmembrane region" description="Helical" evidence="8">
    <location>
        <begin position="188"/>
        <end position="209"/>
    </location>
</feature>
<dbReference type="EMBL" id="JARKIF010000004">
    <property type="protein sequence ID" value="KAJ7641435.1"/>
    <property type="molecule type" value="Genomic_DNA"/>
</dbReference>
<evidence type="ECO:0000256" key="5">
    <source>
        <dbReference type="ARBA" id="ARBA00022824"/>
    </source>
</evidence>
<evidence type="ECO:0000256" key="2">
    <source>
        <dbReference type="ARBA" id="ARBA00004687"/>
    </source>
</evidence>
<keyword evidence="10" id="KW-1185">Reference proteome</keyword>
<keyword evidence="5" id="KW-0256">Endoplasmic reticulum</keyword>
<feature type="transmembrane region" description="Helical" evidence="8">
    <location>
        <begin position="20"/>
        <end position="38"/>
    </location>
</feature>
<keyword evidence="6 8" id="KW-1133">Transmembrane helix</keyword>
<comment type="caution">
    <text evidence="9">The sequence shown here is derived from an EMBL/GenBank/DDBJ whole genome shotgun (WGS) entry which is preliminary data.</text>
</comment>
<accession>A0AAD7FVH1</accession>
<keyword evidence="3" id="KW-0337">GPI-anchor biosynthesis</keyword>
<feature type="transmembrane region" description="Helical" evidence="8">
    <location>
        <begin position="221"/>
        <end position="240"/>
    </location>
</feature>
<dbReference type="Pfam" id="PF06699">
    <property type="entry name" value="PIG-F"/>
    <property type="match status" value="1"/>
</dbReference>
<keyword evidence="7 8" id="KW-0472">Membrane</keyword>
<comment type="pathway">
    <text evidence="2">Glycolipid biosynthesis; glycosylphosphatidylinositol-anchor biosynthesis.</text>
</comment>
<dbReference type="InterPro" id="IPR009580">
    <property type="entry name" value="GPI_biosynthesis_protein_Pig-F"/>
</dbReference>
<comment type="subcellular location">
    <subcellularLocation>
        <location evidence="1">Endoplasmic reticulum membrane</location>
        <topology evidence="1">Multi-pass membrane protein</topology>
    </subcellularLocation>
</comment>
<dbReference type="GO" id="GO:0006506">
    <property type="term" value="P:GPI anchor biosynthetic process"/>
    <property type="evidence" value="ECO:0007669"/>
    <property type="project" value="UniProtKB-KW"/>
</dbReference>
<evidence type="ECO:0000256" key="4">
    <source>
        <dbReference type="ARBA" id="ARBA00022692"/>
    </source>
</evidence>
<dbReference type="AlphaFoldDB" id="A0AAD7FVH1"/>
<organism evidence="9 10">
    <name type="scientific">Roridomyces roridus</name>
    <dbReference type="NCBI Taxonomy" id="1738132"/>
    <lineage>
        <taxon>Eukaryota</taxon>
        <taxon>Fungi</taxon>
        <taxon>Dikarya</taxon>
        <taxon>Basidiomycota</taxon>
        <taxon>Agaricomycotina</taxon>
        <taxon>Agaricomycetes</taxon>
        <taxon>Agaricomycetidae</taxon>
        <taxon>Agaricales</taxon>
        <taxon>Marasmiineae</taxon>
        <taxon>Mycenaceae</taxon>
        <taxon>Roridomyces</taxon>
    </lineage>
</organism>
<dbReference type="Proteomes" id="UP001221142">
    <property type="component" value="Unassembled WGS sequence"/>
</dbReference>
<feature type="transmembrane region" description="Helical" evidence="8">
    <location>
        <begin position="111"/>
        <end position="135"/>
    </location>
</feature>
<name>A0AAD7FVH1_9AGAR</name>
<dbReference type="GO" id="GO:0005789">
    <property type="term" value="C:endoplasmic reticulum membrane"/>
    <property type="evidence" value="ECO:0007669"/>
    <property type="project" value="UniProtKB-SubCell"/>
</dbReference>